<keyword evidence="2" id="KW-0934">Plastid</keyword>
<dbReference type="EMBL" id="L44124">
    <property type="protein sequence ID" value="AAL77608.1"/>
    <property type="molecule type" value="Genomic_DNA"/>
</dbReference>
<dbReference type="GO" id="GO:0004519">
    <property type="term" value="F:endonuclease activity"/>
    <property type="evidence" value="ECO:0007669"/>
    <property type="project" value="InterPro"/>
</dbReference>
<evidence type="ECO:0000259" key="1">
    <source>
        <dbReference type="Pfam" id="PF00961"/>
    </source>
</evidence>
<keyword evidence="2" id="KW-0150">Chloroplast</keyword>
<accession>Q8SML3</accession>
<dbReference type="InterPro" id="IPR027434">
    <property type="entry name" value="Homing_endonucl"/>
</dbReference>
<reference evidence="2" key="1">
    <citation type="journal article" date="2006" name="BMC Biol.">
        <title>The complete chloroplast DNA sequence of the green alga Oltmannsiellopsis viridis reveals a distinctive quadripartite architecture in the chloroplast genome of early diverging ulvophytes.</title>
        <authorList>
            <person name="Pombert J.F."/>
            <person name="Lemieux C."/>
            <person name="Turmel M."/>
        </authorList>
    </citation>
    <scope>NUCLEOTIDE SEQUENCE</scope>
</reference>
<dbReference type="AlphaFoldDB" id="Q8SML3"/>
<dbReference type="InterPro" id="IPR004860">
    <property type="entry name" value="LAGLIDADG_dom"/>
</dbReference>
<feature type="domain" description="Homing endonuclease LAGLIDADG" evidence="1">
    <location>
        <begin position="8"/>
        <end position="109"/>
    </location>
</feature>
<proteinExistence type="predicted"/>
<dbReference type="Pfam" id="PF00961">
    <property type="entry name" value="LAGLIDADG_1"/>
    <property type="match status" value="1"/>
</dbReference>
<dbReference type="GO" id="GO:0005739">
    <property type="term" value="C:mitochondrion"/>
    <property type="evidence" value="ECO:0007669"/>
    <property type="project" value="UniProtKB-ARBA"/>
</dbReference>
<name>Q8SML3_9CHLO</name>
<evidence type="ECO:0000313" key="2">
    <source>
        <dbReference type="EMBL" id="AAL77608.1"/>
    </source>
</evidence>
<dbReference type="SUPFAM" id="SSF55608">
    <property type="entry name" value="Homing endonucleases"/>
    <property type="match status" value="1"/>
</dbReference>
<dbReference type="PANTHER" id="PTHR36181:SF2">
    <property type="entry name" value="INTRON-ENCODED ENDONUCLEASE AI3-RELATED"/>
    <property type="match status" value="1"/>
</dbReference>
<protein>
    <recommendedName>
        <fullName evidence="1">Homing endonuclease LAGLIDADG domain-containing protein</fullName>
    </recommendedName>
</protein>
<dbReference type="InterPro" id="IPR051289">
    <property type="entry name" value="LAGLIDADG_Endonuclease"/>
</dbReference>
<sequence>MSISEQWITGFTDGEGTFHIGISKNSKTKLGYQVLLEFVITQHKRDEQLLNKIKNYFEVGVVRHSNSRGNILCYRVRSQKHLREVIIPFFEKNLLHTQKKFDFQKFKQVFSLIENGEHLTFEGLEKIRAIRNQLHEFNVE</sequence>
<dbReference type="PANTHER" id="PTHR36181">
    <property type="entry name" value="INTRON-ENCODED ENDONUCLEASE AI3-RELATED"/>
    <property type="match status" value="1"/>
</dbReference>
<organism evidence="2">
    <name type="scientific">Monomastix sp. M722</name>
    <dbReference type="NCBI Taxonomy" id="141717"/>
    <lineage>
        <taxon>Eukaryota</taxon>
        <taxon>Viridiplantae</taxon>
        <taxon>Chlorophyta</taxon>
        <taxon>Mamiellophyceae</taxon>
        <taxon>Monomastigales</taxon>
        <taxon>Monomastigaceae</taxon>
        <taxon>Monomastix</taxon>
    </lineage>
</organism>
<dbReference type="Gene3D" id="3.10.28.10">
    <property type="entry name" value="Homing endonucleases"/>
    <property type="match status" value="1"/>
</dbReference>
<geneLocation type="chloroplast" evidence="2"/>